<feature type="coiled-coil region" evidence="1">
    <location>
        <begin position="197"/>
        <end position="245"/>
    </location>
</feature>
<proteinExistence type="predicted"/>
<dbReference type="PANTHER" id="PTHR37508:SF1">
    <property type="entry name" value="TRANSMEMBRANE PROTEIN"/>
    <property type="match status" value="1"/>
</dbReference>
<dbReference type="AlphaFoldDB" id="A0A7L5BLC5"/>
<evidence type="ECO:0000256" key="1">
    <source>
        <dbReference type="SAM" id="Coils"/>
    </source>
</evidence>
<accession>A0A7L5BLC5</accession>
<feature type="compositionally biased region" description="Low complexity" evidence="2">
    <location>
        <begin position="286"/>
        <end position="297"/>
    </location>
</feature>
<evidence type="ECO:0000256" key="2">
    <source>
        <dbReference type="SAM" id="MobiDB-lite"/>
    </source>
</evidence>
<keyword evidence="1" id="KW-0175">Coiled coil</keyword>
<feature type="compositionally biased region" description="Basic and acidic residues" evidence="2">
    <location>
        <begin position="324"/>
        <end position="344"/>
    </location>
</feature>
<feature type="region of interest" description="Disordered" evidence="2">
    <location>
        <begin position="277"/>
        <end position="344"/>
    </location>
</feature>
<dbReference type="PANTHER" id="PTHR37508">
    <property type="entry name" value="TRANSMEMBRANE PROTEIN"/>
    <property type="match status" value="1"/>
</dbReference>
<evidence type="ECO:0000313" key="3">
    <source>
        <dbReference type="EMBL" id="QIB39662.1"/>
    </source>
</evidence>
<dbReference type="Proteomes" id="UP000464865">
    <property type="component" value="Chromosome M15-12"/>
</dbReference>
<reference evidence="3 4" key="1">
    <citation type="submission" date="2020-02" db="EMBL/GenBank/DDBJ databases">
        <title>Plant-Promoting Endophytic Bacterium Rhizobium oryzihabitans sp. nov., Isolated from the Root of Rice.</title>
        <authorList>
            <person name="zhao J."/>
            <person name="Zhang G."/>
        </authorList>
    </citation>
    <scope>NUCLEOTIDE SEQUENCE [LARGE SCALE GENOMIC DNA]</scope>
    <source>
        <strain evidence="3 4">M15</strain>
    </source>
</reference>
<keyword evidence="4" id="KW-1185">Reference proteome</keyword>
<name>A0A7L5BLC5_9HYPH</name>
<dbReference type="KEGG" id="roy:G3A56_17005"/>
<dbReference type="EMBL" id="CP048635">
    <property type="protein sequence ID" value="QIB39662.1"/>
    <property type="molecule type" value="Genomic_DNA"/>
</dbReference>
<sequence length="624" mass="68808">MKMNNVVNLESREAKLNSAIDADVEAIVSKPEFSLPKADTALVRYYVDKIQGTYDVERAKRDTDNAIDLLYIAYNTTPQEEGKIRGRISAIMDSLIKAQQNSEITMRHAMDIANRVRISVDDLFPEWLDVREGNDQSEIKAFVSNDLIKLAKSIRDKALEVRDDLLKVASTYDDIIKATAQITDASEMVLSKRLEDKATMEREIREADARRQQLEALVNDLKAQVAEFEKKAREYERRANTAEERAFIMSIVRVGAQMISSAIPAIAMVAGGPASMLASSVGGALQGQSRGGQDADGQGQGGGSRTPTTGGGKSDGAATQSKLSEQKAELRKSEEKRDSLKTDIKSLEDSRSALAKDADGADPKSSKAVELAELDKRLTARAAELKAQEEKIAGQQTLISSLQASLDALDKGLGKLTDEQQQQAASLRDMQMKMIDKAEAYENERRTQAAELIKINALLKGKQAEDDKIKLAVQSLNVSITALKRMKEIIEEIAFFFKSFADFMQAVADDAEHQIKAIDNVAELEVIRKNRLAQLVRSVNEFFVRQTGQWYAVATVSDRFNRSFADGWSKLNKLQGKYLTGTDLTNYMAEASEKVSAIVAEREAAADAKIASLQAYRQDLSKTG</sequence>
<feature type="compositionally biased region" description="Gly residues" evidence="2">
    <location>
        <begin position="298"/>
        <end position="314"/>
    </location>
</feature>
<gene>
    <name evidence="3" type="ORF">G3A56_17005</name>
</gene>
<protein>
    <submittedName>
        <fullName evidence="3">Tyrosyl-tRNA deacylase</fullName>
    </submittedName>
</protein>
<evidence type="ECO:0000313" key="4">
    <source>
        <dbReference type="Proteomes" id="UP000464865"/>
    </source>
</evidence>
<organism evidence="3 4">
    <name type="scientific">Rhizobium oryzihabitans</name>
    <dbReference type="NCBI Taxonomy" id="2267833"/>
    <lineage>
        <taxon>Bacteria</taxon>
        <taxon>Pseudomonadati</taxon>
        <taxon>Pseudomonadota</taxon>
        <taxon>Alphaproteobacteria</taxon>
        <taxon>Hyphomicrobiales</taxon>
        <taxon>Rhizobiaceae</taxon>
        <taxon>Rhizobium/Agrobacterium group</taxon>
        <taxon>Rhizobium</taxon>
    </lineage>
</organism>